<evidence type="ECO:0000313" key="3">
    <source>
        <dbReference type="Proteomes" id="UP000798488"/>
    </source>
</evidence>
<dbReference type="AlphaFoldDB" id="A0A9D2WPR3"/>
<feature type="domain" description="4Fe-4S ferredoxin-type" evidence="1">
    <location>
        <begin position="209"/>
        <end position="231"/>
    </location>
</feature>
<name>A0A9D2WPR3_9FIRM</name>
<dbReference type="Proteomes" id="UP000798488">
    <property type="component" value="Unassembled WGS sequence"/>
</dbReference>
<feature type="domain" description="4Fe-4S ferredoxin-type" evidence="1">
    <location>
        <begin position="166"/>
        <end position="195"/>
    </location>
</feature>
<proteinExistence type="predicted"/>
<keyword evidence="3" id="KW-1185">Reference proteome</keyword>
<dbReference type="RefSeq" id="WP_243152936.1">
    <property type="nucleotide sequence ID" value="NZ_LSRS01000003.1"/>
</dbReference>
<dbReference type="PANTHER" id="PTHR42827:SF1">
    <property type="entry name" value="IRON-SULFUR CLUSTER-BINDING PROTEIN"/>
    <property type="match status" value="1"/>
</dbReference>
<comment type="caution">
    <text evidence="2">The sequence shown here is derived from an EMBL/GenBank/DDBJ whole genome shotgun (WGS) entry which is preliminary data.</text>
</comment>
<organism evidence="2 3">
    <name type="scientific">Sporotomaculum syntrophicum</name>
    <dbReference type="NCBI Taxonomy" id="182264"/>
    <lineage>
        <taxon>Bacteria</taxon>
        <taxon>Bacillati</taxon>
        <taxon>Bacillota</taxon>
        <taxon>Clostridia</taxon>
        <taxon>Eubacteriales</taxon>
        <taxon>Desulfallaceae</taxon>
        <taxon>Sporotomaculum</taxon>
    </lineage>
</organism>
<dbReference type="PANTHER" id="PTHR42827">
    <property type="entry name" value="IRON-SULFUR CLUSTER-BINDING PROTEIN-RELATED"/>
    <property type="match status" value="1"/>
</dbReference>
<dbReference type="SUPFAM" id="SSF54862">
    <property type="entry name" value="4Fe-4S ferredoxins"/>
    <property type="match status" value="1"/>
</dbReference>
<gene>
    <name evidence="2" type="ORF">SPSYN_01239</name>
</gene>
<evidence type="ECO:0000313" key="2">
    <source>
        <dbReference type="EMBL" id="KAF1085103.1"/>
    </source>
</evidence>
<dbReference type="Gene3D" id="3.30.70.20">
    <property type="match status" value="1"/>
</dbReference>
<dbReference type="Pfam" id="PF12838">
    <property type="entry name" value="Fer4_7"/>
    <property type="match status" value="1"/>
</dbReference>
<dbReference type="EMBL" id="LSRS01000003">
    <property type="protein sequence ID" value="KAF1085103.1"/>
    <property type="molecule type" value="Genomic_DNA"/>
</dbReference>
<protein>
    <submittedName>
        <fullName evidence="2">Hydrogenase 4 subunit H</fullName>
    </submittedName>
</protein>
<evidence type="ECO:0000259" key="1">
    <source>
        <dbReference type="PROSITE" id="PS51379"/>
    </source>
</evidence>
<sequence>MKTDNELKTLIKQFAQDAGADIIGFAPVERWDEYNEVPPDFRPQSLWEPTRSVIVIGVSMPLPIVETTPSFLHKETYVAANRTLDDLAFNLVRFLNRQGQAAYFFTRDGFASLRLLKDRPRAAFSHVMAAKYAGLGTIGLNNCLLTPEFGPRVRFVSVFTAAVLEPDPVIVKDLCIKCEACVKCCPVNALTLREDQVKGDYDVMACIDRHIELNVDKVSPCGICTKVCPIGKDRSLYTQKGIMKKYLQEDEALSINPDDPVYKSWTHVRNYGSWNKDYPRNSKPNK</sequence>
<dbReference type="InterPro" id="IPR017896">
    <property type="entry name" value="4Fe4S_Fe-S-bd"/>
</dbReference>
<dbReference type="PROSITE" id="PS51379">
    <property type="entry name" value="4FE4S_FER_2"/>
    <property type="match status" value="2"/>
</dbReference>
<reference evidence="2" key="1">
    <citation type="submission" date="2016-02" db="EMBL/GenBank/DDBJ databases">
        <title>Draft Genome Sequence of Sporotomaculum syntrophicum Strain FB, a Syntrophic Benzoate Degrader.</title>
        <authorList>
            <person name="Nobu M.K."/>
            <person name="Narihiro T."/>
            <person name="Qiu Y.-L."/>
            <person name="Ohashi A."/>
            <person name="Liu W.-T."/>
            <person name="Yuji S."/>
        </authorList>
    </citation>
    <scope>NUCLEOTIDE SEQUENCE</scope>
    <source>
        <strain evidence="2">FB</strain>
    </source>
</reference>
<accession>A0A9D2WPR3</accession>